<feature type="compositionally biased region" description="Polar residues" evidence="1">
    <location>
        <begin position="223"/>
        <end position="238"/>
    </location>
</feature>
<sequence>MDDDLKKFVGSHEERLLQAALSSSRLKTDLINIVIKSCNVLKPVLFTHADVVLELMNQCDKEFDKDQEGSELTALKISFEKVFSMDILKMLSASGVGDVDDEVKPAVLAIMNYLHNIEYHQNAIYSVKRKGGDTASVTAVMAHHLFSQLIPGNKYWINNRSRNLPNVCPCQQPNCGKEIKAGCTALGSGETWHGYVDILINDTIAVSVMKDSEGTSDDVNPGPSAQKQLRRCSSSVSQYKEDPRERHSRDCLLKMNVIDQLIAETITNAFSQMNLTKSLTGWPIPTIGCTVDQRLN</sequence>
<feature type="region of interest" description="Disordered" evidence="1">
    <location>
        <begin position="212"/>
        <end position="243"/>
    </location>
</feature>
<keyword evidence="3" id="KW-1185">Reference proteome</keyword>
<dbReference type="EnsemblMetazoa" id="G17828.3">
    <property type="protein sequence ID" value="G17828.3:cds"/>
    <property type="gene ID" value="G17828"/>
</dbReference>
<evidence type="ECO:0000313" key="2">
    <source>
        <dbReference type="EnsemblMetazoa" id="G17828.3:cds"/>
    </source>
</evidence>
<reference evidence="2" key="1">
    <citation type="submission" date="2022-08" db="UniProtKB">
        <authorList>
            <consortium name="EnsemblMetazoa"/>
        </authorList>
    </citation>
    <scope>IDENTIFICATION</scope>
    <source>
        <strain evidence="2">05x7-T-G4-1.051#20</strain>
    </source>
</reference>
<name>A0A8W8JD01_MAGGI</name>
<protein>
    <submittedName>
        <fullName evidence="2">Uncharacterized protein</fullName>
    </submittedName>
</protein>
<organism evidence="2 3">
    <name type="scientific">Magallana gigas</name>
    <name type="common">Pacific oyster</name>
    <name type="synonym">Crassostrea gigas</name>
    <dbReference type="NCBI Taxonomy" id="29159"/>
    <lineage>
        <taxon>Eukaryota</taxon>
        <taxon>Metazoa</taxon>
        <taxon>Spiralia</taxon>
        <taxon>Lophotrochozoa</taxon>
        <taxon>Mollusca</taxon>
        <taxon>Bivalvia</taxon>
        <taxon>Autobranchia</taxon>
        <taxon>Pteriomorphia</taxon>
        <taxon>Ostreida</taxon>
        <taxon>Ostreoidea</taxon>
        <taxon>Ostreidae</taxon>
        <taxon>Magallana</taxon>
    </lineage>
</organism>
<evidence type="ECO:0000313" key="3">
    <source>
        <dbReference type="Proteomes" id="UP000005408"/>
    </source>
</evidence>
<dbReference type="Proteomes" id="UP000005408">
    <property type="component" value="Unassembled WGS sequence"/>
</dbReference>
<evidence type="ECO:0000256" key="1">
    <source>
        <dbReference type="SAM" id="MobiDB-lite"/>
    </source>
</evidence>
<accession>A0A8W8JD01</accession>
<proteinExistence type="predicted"/>
<dbReference type="AlphaFoldDB" id="A0A8W8JD01"/>